<reference evidence="3" key="1">
    <citation type="journal article" date="2019" name="Int. J. Syst. Evol. Microbiol.">
        <title>The Global Catalogue of Microorganisms (GCM) 10K type strain sequencing project: providing services to taxonomists for standard genome sequencing and annotation.</title>
        <authorList>
            <consortium name="The Broad Institute Genomics Platform"/>
            <consortium name="The Broad Institute Genome Sequencing Center for Infectious Disease"/>
            <person name="Wu L."/>
            <person name="Ma J."/>
        </authorList>
    </citation>
    <scope>NUCLEOTIDE SEQUENCE [LARGE SCALE GENOMIC DNA]</scope>
    <source>
        <strain evidence="3">CGMCC 4.7638</strain>
    </source>
</reference>
<sequence>MQSGQVSVWVPIVVGVIGLVGVIAGQLVNAWREDRRWHRELEREDVRWERENKRESAKLDRDTKVLIFGQLLQALNRAHSLLDRLRDLSGKEPNKNAASEYLRNITDIREKAAEVQLICSAGMHGFFSQGISDMWLLPAMMYGVDVNDPRTGEPAGSLTPKEAMERIGRFRSDFLRLARDELVIDGDSAILRSSEVGRVTR</sequence>
<dbReference type="EMBL" id="JBHUKQ010000008">
    <property type="protein sequence ID" value="MFD2480326.1"/>
    <property type="molecule type" value="Genomic_DNA"/>
</dbReference>
<dbReference type="RefSeq" id="WP_344287331.1">
    <property type="nucleotide sequence ID" value="NZ_BAAAHV010000028.1"/>
</dbReference>
<evidence type="ECO:0000256" key="1">
    <source>
        <dbReference type="SAM" id="Phobius"/>
    </source>
</evidence>
<keyword evidence="3" id="KW-1185">Reference proteome</keyword>
<organism evidence="2 3">
    <name type="scientific">Amycolatopsis albidoflavus</name>
    <dbReference type="NCBI Taxonomy" id="102226"/>
    <lineage>
        <taxon>Bacteria</taxon>
        <taxon>Bacillati</taxon>
        <taxon>Actinomycetota</taxon>
        <taxon>Actinomycetes</taxon>
        <taxon>Pseudonocardiales</taxon>
        <taxon>Pseudonocardiaceae</taxon>
        <taxon>Amycolatopsis</taxon>
    </lineage>
</organism>
<evidence type="ECO:0000313" key="3">
    <source>
        <dbReference type="Proteomes" id="UP001597542"/>
    </source>
</evidence>
<comment type="caution">
    <text evidence="2">The sequence shown here is derived from an EMBL/GenBank/DDBJ whole genome shotgun (WGS) entry which is preliminary data.</text>
</comment>
<name>A0ABW5HUI6_9PSEU</name>
<feature type="transmembrane region" description="Helical" evidence="1">
    <location>
        <begin position="6"/>
        <end position="31"/>
    </location>
</feature>
<accession>A0ABW5HUI6</accession>
<proteinExistence type="predicted"/>
<keyword evidence="1" id="KW-1133">Transmembrane helix</keyword>
<dbReference type="Proteomes" id="UP001597542">
    <property type="component" value="Unassembled WGS sequence"/>
</dbReference>
<gene>
    <name evidence="2" type="ORF">ACFSUT_08585</name>
</gene>
<evidence type="ECO:0008006" key="4">
    <source>
        <dbReference type="Google" id="ProtNLM"/>
    </source>
</evidence>
<keyword evidence="1" id="KW-0472">Membrane</keyword>
<protein>
    <recommendedName>
        <fullName evidence="4">Secreted protein</fullName>
    </recommendedName>
</protein>
<keyword evidence="1" id="KW-0812">Transmembrane</keyword>
<evidence type="ECO:0000313" key="2">
    <source>
        <dbReference type="EMBL" id="MFD2480326.1"/>
    </source>
</evidence>